<dbReference type="STRING" id="645134.A0A0L0HT87"/>
<name>A0A0L0HT87_SPIPD</name>
<dbReference type="Proteomes" id="UP000053201">
    <property type="component" value="Unassembled WGS sequence"/>
</dbReference>
<feature type="compositionally biased region" description="Polar residues" evidence="2">
    <location>
        <begin position="779"/>
        <end position="814"/>
    </location>
</feature>
<dbReference type="Pfam" id="PF24782">
    <property type="entry name" value="WD40_MABP1-WDR62_2nd"/>
    <property type="match status" value="1"/>
</dbReference>
<feature type="compositionally biased region" description="Polar residues" evidence="2">
    <location>
        <begin position="1121"/>
        <end position="1143"/>
    </location>
</feature>
<evidence type="ECO:0000313" key="5">
    <source>
        <dbReference type="Proteomes" id="UP000053201"/>
    </source>
</evidence>
<keyword evidence="5" id="KW-1185">Reference proteome</keyword>
<reference evidence="4 5" key="1">
    <citation type="submission" date="2009-08" db="EMBL/GenBank/DDBJ databases">
        <title>The Genome Sequence of Spizellomyces punctatus strain DAOM BR117.</title>
        <authorList>
            <consortium name="The Broad Institute Genome Sequencing Platform"/>
            <person name="Russ C."/>
            <person name="Cuomo C."/>
            <person name="Shea T."/>
            <person name="Young S.K."/>
            <person name="Zeng Q."/>
            <person name="Koehrsen M."/>
            <person name="Haas B."/>
            <person name="Borodovsky M."/>
            <person name="Guigo R."/>
            <person name="Alvarado L."/>
            <person name="Berlin A."/>
            <person name="Bochicchio J."/>
            <person name="Borenstein D."/>
            <person name="Chapman S."/>
            <person name="Chen Z."/>
            <person name="Engels R."/>
            <person name="Freedman E."/>
            <person name="Gellesch M."/>
            <person name="Goldberg J."/>
            <person name="Griggs A."/>
            <person name="Gujja S."/>
            <person name="Heiman D."/>
            <person name="Hepburn T."/>
            <person name="Howarth C."/>
            <person name="Jen D."/>
            <person name="Larson L."/>
            <person name="Lewis B."/>
            <person name="Mehta T."/>
            <person name="Park D."/>
            <person name="Pearson M."/>
            <person name="Roberts A."/>
            <person name="Saif S."/>
            <person name="Shenoy N."/>
            <person name="Sisk P."/>
            <person name="Stolte C."/>
            <person name="Sykes S."/>
            <person name="Thomson T."/>
            <person name="Walk T."/>
            <person name="White J."/>
            <person name="Yandava C."/>
            <person name="Burger G."/>
            <person name="Gray M.W."/>
            <person name="Holland P.W.H."/>
            <person name="King N."/>
            <person name="Lang F.B.F."/>
            <person name="Roger A.J."/>
            <person name="Ruiz-Trillo I."/>
            <person name="Lander E."/>
            <person name="Nusbaum C."/>
        </authorList>
    </citation>
    <scope>NUCLEOTIDE SEQUENCE [LARGE SCALE GENOMIC DNA]</scope>
    <source>
        <strain evidence="4 5">DAOM BR117</strain>
    </source>
</reference>
<evidence type="ECO:0000259" key="3">
    <source>
        <dbReference type="Pfam" id="PF24782"/>
    </source>
</evidence>
<dbReference type="eggNOG" id="KOG1408">
    <property type="taxonomic scope" value="Eukaryota"/>
</dbReference>
<accession>A0A0L0HT87</accession>
<evidence type="ECO:0000256" key="2">
    <source>
        <dbReference type="SAM" id="MobiDB-lite"/>
    </source>
</evidence>
<dbReference type="InterPro" id="IPR056162">
    <property type="entry name" value="WD40_MABP1-WDR62_2nd"/>
</dbReference>
<gene>
    <name evidence="4" type="ORF">SPPG_00069</name>
</gene>
<feature type="region of interest" description="Disordered" evidence="2">
    <location>
        <begin position="1"/>
        <end position="29"/>
    </location>
</feature>
<feature type="region of interest" description="Disordered" evidence="2">
    <location>
        <begin position="1091"/>
        <end position="1151"/>
    </location>
</feature>
<feature type="region of interest" description="Disordered" evidence="2">
    <location>
        <begin position="772"/>
        <end position="820"/>
    </location>
</feature>
<evidence type="ECO:0000313" key="4">
    <source>
        <dbReference type="EMBL" id="KND04338.1"/>
    </source>
</evidence>
<dbReference type="RefSeq" id="XP_016612377.1">
    <property type="nucleotide sequence ID" value="XM_016748404.1"/>
</dbReference>
<dbReference type="GeneID" id="27683821"/>
<organism evidence="4 5">
    <name type="scientific">Spizellomyces punctatus (strain DAOM BR117)</name>
    <dbReference type="NCBI Taxonomy" id="645134"/>
    <lineage>
        <taxon>Eukaryota</taxon>
        <taxon>Fungi</taxon>
        <taxon>Fungi incertae sedis</taxon>
        <taxon>Chytridiomycota</taxon>
        <taxon>Chytridiomycota incertae sedis</taxon>
        <taxon>Chytridiomycetes</taxon>
        <taxon>Spizellomycetales</taxon>
        <taxon>Spizellomycetaceae</taxon>
        <taxon>Spizellomyces</taxon>
    </lineage>
</organism>
<feature type="region of interest" description="Disordered" evidence="2">
    <location>
        <begin position="997"/>
        <end position="1062"/>
    </location>
</feature>
<dbReference type="OrthoDB" id="6252103at2759"/>
<dbReference type="SMART" id="SM00320">
    <property type="entry name" value="WD40"/>
    <property type="match status" value="12"/>
</dbReference>
<feature type="compositionally biased region" description="Basic and acidic residues" evidence="2">
    <location>
        <begin position="997"/>
        <end position="1017"/>
    </location>
</feature>
<feature type="region of interest" description="Disordered" evidence="2">
    <location>
        <begin position="1208"/>
        <end position="1245"/>
    </location>
</feature>
<feature type="repeat" description="WD" evidence="1">
    <location>
        <begin position="725"/>
        <end position="766"/>
    </location>
</feature>
<dbReference type="InterPro" id="IPR015943">
    <property type="entry name" value="WD40/YVTN_repeat-like_dom_sf"/>
</dbReference>
<dbReference type="EMBL" id="KQ257450">
    <property type="protein sequence ID" value="KND04338.1"/>
    <property type="molecule type" value="Genomic_DNA"/>
</dbReference>
<dbReference type="InterPro" id="IPR036322">
    <property type="entry name" value="WD40_repeat_dom_sf"/>
</dbReference>
<sequence length="1426" mass="156321">MFAKRANSSQGAWPKPGRKRGRQKDAEGQSLQLERVLGLSVTRPSALTLNQNLDTPVLAYPAGGIVVLYNYKRNRQVGFLTPNATFDAERGAGSTGGRRASLAAGGKAVSCVAYSQDGEYLAVGEAGHQPKVLIWKGSTLVSELVGHLYGVLAVAFCPDCKYLVSVGYQHDGLLYVWNWRTGQRLAYAKLDAKIHSLAFSPKGDFFVTVGVQHVTFWPMDADKLVQNAKAAKPVNIVLEGTSGQFTSHKNCVFMDVACSTASDGKTTTYSITDDGTLVCFSHDRELVKWVELKVPGRSVNVSAKYIACGCADGVIRLFETFTMQYIVTLPKTHPIDVHPHTRGSPTSSSLYPDVEAIAIDAHSEKLACIFNDHSLLIWNIKDPKHPKTYRSFLWHSDAIWGVEMVPTIADDYPSVDSESPPSGLPPNTFVTYSSDGTVRFWNLDGTSSAHSVSPTGSETSNGLTVSDYFRQNDYSRELLRILYVDRAGILKLKTHTDGEPSAAEKTGVRALRVTPDGQFLASGDRLGNVRVHELVTFQQLKFLEAHEAEVLSIDFSDDPHADSFLMATASRDRLIHVFDGARDFELVQTLDDHTSSITSVRFCDNGRRLMSCGADRSLIFRVTDTGNGFQSYHKALSRSTIYDLDIDATSKYLATVSQDRRINVYSVNTGKSVRSYRPEFDDTSADSGFTKLSLDQSGAYAATSASDKTIRIFDFYSGDCLGRVASGHSELVTGVKFTLDCKHLISTGADGCIFVWKLSKRITQQMQKRLGKKFGSGNGATRSNSFTQSQVSAPETDQPSFQSGELGDTSSIRSSGDALPSNEPASLPFLFSELGLPAWARTTRNRELEADQGRFVAPKGRWAQRVGQEGVMLFSELSESAPPVARMDDVFDRRYTFEQDRIPNTPRREEGASVTKITDGLAGPSDQIIRHGVTTNDMVVQDLDSMALTSSHISDDDVDEPTEMDIEDDEEFDEDHIVFLPSEDKEDTLYIVMAQDAKEQSHDASETAPVDESRKSQTPEQSPDLSNTLVEPDKISRTPKTGKEEEDDEGEGGSGSKEFGDMTFEEYIGQSVALSAGLDIRQSLSAKHLALRNHETTSHAENQSLKAQPSAEEEKGPMPISTVSETRTSSGDEGTEAASTTSLRQRKEATAQEVAKVRQKLAAMGIIWRSAENLALTELPSESAAETPAVQNAIENPELVHAISHDAERADDQQNPAQMEERPYTPHETAPELVRSPYRSRSMSPIRSAVNRDVIVNAIAHPVPAPHDEARTPAGSQEGANQTMEEQEDEEEKEEDELDGGAAVPDNVVEMTDPATDAMDQIPKAEGADLESISVDELKLFRSLADRSAQALVKLATRKPSSDEERIANEIRSSLNYVYEATATALEKSDPPPEALFKDGKMIHLLEKYSEILVDMVQKKLQDGQS</sequence>
<feature type="compositionally biased region" description="Polar residues" evidence="2">
    <location>
        <begin position="1018"/>
        <end position="1029"/>
    </location>
</feature>
<feature type="region of interest" description="Disordered" evidence="2">
    <location>
        <begin position="1259"/>
        <end position="1305"/>
    </location>
</feature>
<evidence type="ECO:0000256" key="1">
    <source>
        <dbReference type="PROSITE-ProRule" id="PRU00221"/>
    </source>
</evidence>
<dbReference type="InterPro" id="IPR052779">
    <property type="entry name" value="WDR62"/>
</dbReference>
<dbReference type="PROSITE" id="PS50294">
    <property type="entry name" value="WD_REPEATS_REGION"/>
    <property type="match status" value="1"/>
</dbReference>
<feature type="compositionally biased region" description="Acidic residues" evidence="2">
    <location>
        <begin position="1285"/>
        <end position="1299"/>
    </location>
</feature>
<dbReference type="PANTHER" id="PTHR45589:SF1">
    <property type="entry name" value="WD REPEAT DOMAIN 62, ISOFORM G"/>
    <property type="match status" value="1"/>
</dbReference>
<dbReference type="InParanoid" id="A0A0L0HT87"/>
<feature type="domain" description="MABP1/WDR62 second WD40" evidence="3">
    <location>
        <begin position="399"/>
        <end position="758"/>
    </location>
</feature>
<keyword evidence="1" id="KW-0853">WD repeat</keyword>
<feature type="compositionally biased region" description="Polar residues" evidence="2">
    <location>
        <begin position="1"/>
        <end position="11"/>
    </location>
</feature>
<dbReference type="SUPFAM" id="SSF50978">
    <property type="entry name" value="WD40 repeat-like"/>
    <property type="match status" value="2"/>
</dbReference>
<dbReference type="PROSITE" id="PS50082">
    <property type="entry name" value="WD_REPEATS_2"/>
    <property type="match status" value="1"/>
</dbReference>
<dbReference type="VEuPathDB" id="FungiDB:SPPG_00069"/>
<dbReference type="OMA" id="TWAVESK"/>
<dbReference type="InterPro" id="IPR001680">
    <property type="entry name" value="WD40_rpt"/>
</dbReference>
<proteinExistence type="predicted"/>
<feature type="compositionally biased region" description="Polar residues" evidence="2">
    <location>
        <begin position="1274"/>
        <end position="1284"/>
    </location>
</feature>
<dbReference type="PANTHER" id="PTHR45589">
    <property type="entry name" value="WD REPEAT DOMAIN 62, ISOFORM G"/>
    <property type="match status" value="1"/>
</dbReference>
<dbReference type="Gene3D" id="2.130.10.10">
    <property type="entry name" value="YVTN repeat-like/Quinoprotein amine dehydrogenase"/>
    <property type="match status" value="4"/>
</dbReference>
<protein>
    <recommendedName>
        <fullName evidence="3">MABP1/WDR62 second WD40 domain-containing protein</fullName>
    </recommendedName>
</protein>
<dbReference type="Pfam" id="PF00400">
    <property type="entry name" value="WD40"/>
    <property type="match status" value="1"/>
</dbReference>